<reference evidence="3 4" key="2">
    <citation type="submission" date="2018-10" db="EMBL/GenBank/DDBJ databases">
        <authorList>
            <consortium name="Pathogen Informatics"/>
        </authorList>
    </citation>
    <scope>NUCLEOTIDE SEQUENCE [LARGE SCALE GENOMIC DNA]</scope>
</reference>
<proteinExistence type="predicted"/>
<dbReference type="AlphaFoldDB" id="A0A0N4VMB2"/>
<feature type="compositionally biased region" description="Polar residues" evidence="1">
    <location>
        <begin position="110"/>
        <end position="126"/>
    </location>
</feature>
<accession>A0A0N4VMB2</accession>
<gene>
    <name evidence="3" type="ORF">EVEC_LOCUS11308</name>
</gene>
<evidence type="ECO:0000256" key="1">
    <source>
        <dbReference type="SAM" id="MobiDB-lite"/>
    </source>
</evidence>
<dbReference type="InterPro" id="IPR038412">
    <property type="entry name" value="Pepsin-I3_sf"/>
</dbReference>
<dbReference type="Proteomes" id="UP000274131">
    <property type="component" value="Unassembled WGS sequence"/>
</dbReference>
<feature type="signal peptide" evidence="2">
    <location>
        <begin position="1"/>
        <end position="17"/>
    </location>
</feature>
<dbReference type="Gene3D" id="3.30.1120.50">
    <property type="entry name" value="Pepsin inhibitor-3"/>
    <property type="match status" value="1"/>
</dbReference>
<sequence>MNALLLVLATVVVCLNASPYVPRPARDSSYASDLTCKIVNDQIYVNGVPRGRMTPAQKEELKLYNQRMRDWSLQVHDQVHHHIESAADSDSHRAIITAGSSRQEGARSVYQHSRSSTSYVKQQGPSRGSDYNPDDQFQEMAQPRSSYITTEIHQVKFPEPPSFCRL</sequence>
<evidence type="ECO:0000313" key="4">
    <source>
        <dbReference type="Proteomes" id="UP000274131"/>
    </source>
</evidence>
<organism evidence="5">
    <name type="scientific">Enterobius vermicularis</name>
    <name type="common">Human pinworm</name>
    <dbReference type="NCBI Taxonomy" id="51028"/>
    <lineage>
        <taxon>Eukaryota</taxon>
        <taxon>Metazoa</taxon>
        <taxon>Ecdysozoa</taxon>
        <taxon>Nematoda</taxon>
        <taxon>Chromadorea</taxon>
        <taxon>Rhabditida</taxon>
        <taxon>Spirurina</taxon>
        <taxon>Oxyuridomorpha</taxon>
        <taxon>Oxyuroidea</taxon>
        <taxon>Oxyuridae</taxon>
        <taxon>Enterobius</taxon>
    </lineage>
</organism>
<keyword evidence="2" id="KW-0732">Signal</keyword>
<name>A0A0N4VMB2_ENTVE</name>
<evidence type="ECO:0000256" key="2">
    <source>
        <dbReference type="SAM" id="SignalP"/>
    </source>
</evidence>
<feature type="chain" id="PRO_5043123094" evidence="2">
    <location>
        <begin position="18"/>
        <end position="166"/>
    </location>
</feature>
<dbReference type="WBParaSite" id="EVEC_0001206301-mRNA-1">
    <property type="protein sequence ID" value="EVEC_0001206301-mRNA-1"/>
    <property type="gene ID" value="EVEC_0001206301"/>
</dbReference>
<dbReference type="OrthoDB" id="5797527at2759"/>
<protein>
    <submittedName>
        <fullName evidence="5">Pepsin-I3 domain-containing protein</fullName>
    </submittedName>
</protein>
<keyword evidence="4" id="KW-1185">Reference proteome</keyword>
<feature type="region of interest" description="Disordered" evidence="1">
    <location>
        <begin position="100"/>
        <end position="134"/>
    </location>
</feature>
<evidence type="ECO:0000313" key="5">
    <source>
        <dbReference type="WBParaSite" id="EVEC_0001206301-mRNA-1"/>
    </source>
</evidence>
<dbReference type="EMBL" id="UXUI01011861">
    <property type="protein sequence ID" value="VDD96557.1"/>
    <property type="molecule type" value="Genomic_DNA"/>
</dbReference>
<evidence type="ECO:0000313" key="3">
    <source>
        <dbReference type="EMBL" id="VDD96557.1"/>
    </source>
</evidence>
<reference evidence="5" key="1">
    <citation type="submission" date="2017-02" db="UniProtKB">
        <authorList>
            <consortium name="WormBaseParasite"/>
        </authorList>
    </citation>
    <scope>IDENTIFICATION</scope>
</reference>